<dbReference type="Pfam" id="PF19648">
    <property type="entry name" value="DUF6151"/>
    <property type="match status" value="1"/>
</dbReference>
<organism evidence="1 2">
    <name type="scientific">Hylemonella gracilis</name>
    <dbReference type="NCBI Taxonomy" id="80880"/>
    <lineage>
        <taxon>Bacteria</taxon>
        <taxon>Pseudomonadati</taxon>
        <taxon>Pseudomonadota</taxon>
        <taxon>Betaproteobacteria</taxon>
        <taxon>Burkholderiales</taxon>
        <taxon>Comamonadaceae</taxon>
        <taxon>Hylemonella</taxon>
    </lineage>
</organism>
<dbReference type="Proteomes" id="UP000292939">
    <property type="component" value="Chromosome"/>
</dbReference>
<reference evidence="1 2" key="1">
    <citation type="submission" date="2018-07" db="EMBL/GenBank/DDBJ databases">
        <title>Exploring interactions and the metabolic potential of the ultra-small soil bacteria Hylemonella gracilis.</title>
        <authorList>
            <person name="Tyc O."/>
            <person name="Kulkarni P."/>
            <person name="Gawehns F."/>
            <person name="Hundscheid M."/>
            <person name="Zweers H."/>
            <person name="Garbeva P."/>
        </authorList>
    </citation>
    <scope>NUCLEOTIDE SEQUENCE [LARGE SCALE GENOMIC DNA]</scope>
    <source>
        <strain evidence="1 2">NS1</strain>
    </source>
</reference>
<proteinExistence type="predicted"/>
<evidence type="ECO:0000313" key="2">
    <source>
        <dbReference type="Proteomes" id="UP000292939"/>
    </source>
</evidence>
<sequence>MYLHHLGRTDLLDVNGGTEVIPAYPSDVKILQGLEHLTCTRLTATGTYRFSTSCCNTPIVNTRPGEPWAGFLRCVYTARDAHSLDQTLGPVRSRIMGRYAQGTPPAGTPDKLNLKALVTVMPFMLKGKILRKSRASPFFADDGITPISSPQVLTDAQRQAARV</sequence>
<dbReference type="InterPro" id="IPR046149">
    <property type="entry name" value="DUF6151"/>
</dbReference>
<accession>A0A4P6ULW0</accession>
<dbReference type="EMBL" id="CP031395">
    <property type="protein sequence ID" value="QBK06202.1"/>
    <property type="molecule type" value="Genomic_DNA"/>
</dbReference>
<evidence type="ECO:0000313" key="1">
    <source>
        <dbReference type="EMBL" id="QBK06202.1"/>
    </source>
</evidence>
<name>A0A4P6ULW0_9BURK</name>
<dbReference type="AlphaFoldDB" id="A0A4P6ULW0"/>
<gene>
    <name evidence="1" type="ORF">DW355_17100</name>
</gene>
<dbReference type="KEGG" id="hgr:DW355_17100"/>
<protein>
    <submittedName>
        <fullName evidence="1">Uncharacterized protein</fullName>
    </submittedName>
</protein>